<keyword evidence="7" id="KW-1185">Reference proteome</keyword>
<dbReference type="GO" id="GO:0009055">
    <property type="term" value="F:electron transfer activity"/>
    <property type="evidence" value="ECO:0007669"/>
    <property type="project" value="InterPro"/>
</dbReference>
<dbReference type="Pfam" id="PF22807">
    <property type="entry name" value="TrAA12"/>
    <property type="match status" value="2"/>
</dbReference>
<evidence type="ECO:0000256" key="2">
    <source>
        <dbReference type="ARBA" id="ARBA00022723"/>
    </source>
</evidence>
<accession>A0A9E5MLC3</accession>
<evidence type="ECO:0000313" key="6">
    <source>
        <dbReference type="EMBL" id="NHO64238.1"/>
    </source>
</evidence>
<dbReference type="GO" id="GO:0020037">
    <property type="term" value="F:heme binding"/>
    <property type="evidence" value="ECO:0007669"/>
    <property type="project" value="InterPro"/>
</dbReference>
<keyword evidence="3 4" id="KW-0408">Iron</keyword>
<dbReference type="PANTHER" id="PTHR33546">
    <property type="entry name" value="LARGE, MULTIFUNCTIONAL SECRETED PROTEIN-RELATED"/>
    <property type="match status" value="1"/>
</dbReference>
<comment type="caution">
    <text evidence="6">The sequence shown here is derived from an EMBL/GenBank/DDBJ whole genome shotgun (WGS) entry which is preliminary data.</text>
</comment>
<dbReference type="AlphaFoldDB" id="A0A9E5MLC3"/>
<keyword evidence="2 4" id="KW-0479">Metal-binding</keyword>
<dbReference type="Proteomes" id="UP000787472">
    <property type="component" value="Unassembled WGS sequence"/>
</dbReference>
<evidence type="ECO:0000256" key="3">
    <source>
        <dbReference type="ARBA" id="ARBA00023004"/>
    </source>
</evidence>
<proteinExistence type="predicted"/>
<evidence type="ECO:0000256" key="4">
    <source>
        <dbReference type="PROSITE-ProRule" id="PRU00433"/>
    </source>
</evidence>
<reference evidence="6" key="1">
    <citation type="submission" date="2020-03" db="EMBL/GenBank/DDBJ databases">
        <authorList>
            <person name="Guo F."/>
        </authorList>
    </citation>
    <scope>NUCLEOTIDE SEQUENCE</scope>
    <source>
        <strain evidence="6">JCM 30134</strain>
    </source>
</reference>
<dbReference type="Gene3D" id="2.120.10.30">
    <property type="entry name" value="TolB, C-terminal domain"/>
    <property type="match status" value="1"/>
</dbReference>
<dbReference type="SUPFAM" id="SSF46626">
    <property type="entry name" value="Cytochrome c"/>
    <property type="match status" value="1"/>
</dbReference>
<dbReference type="InterPro" id="IPR036909">
    <property type="entry name" value="Cyt_c-like_dom_sf"/>
</dbReference>
<dbReference type="InterPro" id="IPR011041">
    <property type="entry name" value="Quinoprot_gluc/sorb_DH_b-prop"/>
</dbReference>
<dbReference type="Gene3D" id="1.10.760.10">
    <property type="entry name" value="Cytochrome c-like domain"/>
    <property type="match status" value="1"/>
</dbReference>
<evidence type="ECO:0000259" key="5">
    <source>
        <dbReference type="PROSITE" id="PS51007"/>
    </source>
</evidence>
<dbReference type="SUPFAM" id="SSF50952">
    <property type="entry name" value="Soluble quinoprotein glucose dehydrogenase"/>
    <property type="match status" value="1"/>
</dbReference>
<organism evidence="6 7">
    <name type="scientific">Pseudomaricurvus hydrocarbonicus</name>
    <dbReference type="NCBI Taxonomy" id="1470433"/>
    <lineage>
        <taxon>Bacteria</taxon>
        <taxon>Pseudomonadati</taxon>
        <taxon>Pseudomonadota</taxon>
        <taxon>Gammaproteobacteria</taxon>
        <taxon>Cellvibrionales</taxon>
        <taxon>Cellvibrionaceae</taxon>
        <taxon>Pseudomaricurvus</taxon>
    </lineage>
</organism>
<dbReference type="EMBL" id="JAAONZ010000001">
    <property type="protein sequence ID" value="NHO64238.1"/>
    <property type="molecule type" value="Genomic_DNA"/>
</dbReference>
<dbReference type="InterPro" id="IPR009056">
    <property type="entry name" value="Cyt_c-like_dom"/>
</dbReference>
<dbReference type="PROSITE" id="PS51007">
    <property type="entry name" value="CYTC"/>
    <property type="match status" value="1"/>
</dbReference>
<dbReference type="InterPro" id="IPR054539">
    <property type="entry name" value="Beta-prop_PDH"/>
</dbReference>
<dbReference type="RefSeq" id="WP_167181069.1">
    <property type="nucleotide sequence ID" value="NZ_JAAONZ010000001.1"/>
</dbReference>
<keyword evidence="1 4" id="KW-0349">Heme</keyword>
<dbReference type="InterPro" id="IPR011042">
    <property type="entry name" value="6-blade_b-propeller_TolB-like"/>
</dbReference>
<dbReference type="Pfam" id="PF00034">
    <property type="entry name" value="Cytochrom_C"/>
    <property type="match status" value="1"/>
</dbReference>
<protein>
    <submittedName>
        <fullName evidence="6">C-type cytochrome</fullName>
    </submittedName>
</protein>
<gene>
    <name evidence="6" type="ORF">G8770_01595</name>
</gene>
<name>A0A9E5MLC3_9GAMM</name>
<sequence>MLVWIIRAIKVFLIIWALLVLALVAFISFGPVSSPAAVFNAIFGLGSKSPDAQTVETTLSVPQGFSLGQYATDLKAIRFMEFSSTGDLIVSQPRKGKVLLLKRDADQDGQNDGVSVLLDHLNRPHGLAFHQDWLYIAESDAIGRIPFNHQSGTLSGTYERIITGLTDNGNHWTKSIRIKDGSLYVSMGSTCNVCEEKDPRRATIMRFDLDGNNGEIYASGLRNSVGLDFAPWDGQLYATDNGRDLLGDDYPVCELNKIEHGGFYGWPYINGFGDPDPDFGEQQKALQATAIDPAFGFRPHNAPLGIRFLSKMQRPADYERSALVALHGSWNRTQPDGYKVVSLHWDQDGNISSDDFLSGFETDGNIIGRPVDIAEGPDGCAYVSDDYAGTIYRVCYGIEQDTLNTQNDRQADDPQWHALSPQARQQSAKQGEALYALHACSSCHQLNGEGNPEGKKLHALHSRYTLSSLSVYFLTPNPPMPQYDLTARQRHELAVYLLSQTP</sequence>
<evidence type="ECO:0000313" key="7">
    <source>
        <dbReference type="Proteomes" id="UP000787472"/>
    </source>
</evidence>
<dbReference type="PANTHER" id="PTHR33546:SF1">
    <property type="entry name" value="LARGE, MULTIFUNCTIONAL SECRETED PROTEIN"/>
    <property type="match status" value="1"/>
</dbReference>
<feature type="domain" description="Cytochrome c" evidence="5">
    <location>
        <begin position="426"/>
        <end position="501"/>
    </location>
</feature>
<evidence type="ECO:0000256" key="1">
    <source>
        <dbReference type="ARBA" id="ARBA00022617"/>
    </source>
</evidence>
<dbReference type="GO" id="GO:0046872">
    <property type="term" value="F:metal ion binding"/>
    <property type="evidence" value="ECO:0007669"/>
    <property type="project" value="UniProtKB-KW"/>
</dbReference>